<comment type="caution">
    <text evidence="6">The sequence shown here is derived from an EMBL/GenBank/DDBJ whole genome shotgun (WGS) entry which is preliminary data.</text>
</comment>
<keyword evidence="7" id="KW-1185">Reference proteome</keyword>
<dbReference type="PANTHER" id="PTHR45994:SF1">
    <property type="entry name" value="FI21225P1"/>
    <property type="match status" value="1"/>
</dbReference>
<dbReference type="GO" id="GO:0005737">
    <property type="term" value="C:cytoplasm"/>
    <property type="evidence" value="ECO:0007669"/>
    <property type="project" value="UniProtKB-SubCell"/>
</dbReference>
<dbReference type="Proteomes" id="UP000708208">
    <property type="component" value="Unassembled WGS sequence"/>
</dbReference>
<evidence type="ECO:0000256" key="3">
    <source>
        <dbReference type="ARBA" id="ARBA00023186"/>
    </source>
</evidence>
<evidence type="ECO:0000313" key="6">
    <source>
        <dbReference type="EMBL" id="CAG7734226.1"/>
    </source>
</evidence>
<evidence type="ECO:0000256" key="4">
    <source>
        <dbReference type="PROSITE-ProRule" id="PRU00339"/>
    </source>
</evidence>
<feature type="domain" description="UNC-45/Cro1/She4 central" evidence="5">
    <location>
        <begin position="345"/>
        <end position="522"/>
    </location>
</feature>
<evidence type="ECO:0000259" key="5">
    <source>
        <dbReference type="Pfam" id="PF11701"/>
    </source>
</evidence>
<feature type="repeat" description="TPR" evidence="4">
    <location>
        <begin position="66"/>
        <end position="99"/>
    </location>
</feature>
<dbReference type="EMBL" id="CAJVCH010265354">
    <property type="protein sequence ID" value="CAG7734226.1"/>
    <property type="molecule type" value="Genomic_DNA"/>
</dbReference>
<keyword evidence="4" id="KW-0802">TPR repeat</keyword>
<gene>
    <name evidence="6" type="ORF">AFUS01_LOCUS22625</name>
</gene>
<dbReference type="OrthoDB" id="199930at2759"/>
<organism evidence="6 7">
    <name type="scientific">Allacma fusca</name>
    <dbReference type="NCBI Taxonomy" id="39272"/>
    <lineage>
        <taxon>Eukaryota</taxon>
        <taxon>Metazoa</taxon>
        <taxon>Ecdysozoa</taxon>
        <taxon>Arthropoda</taxon>
        <taxon>Hexapoda</taxon>
        <taxon>Collembola</taxon>
        <taxon>Symphypleona</taxon>
        <taxon>Sminthuridae</taxon>
        <taxon>Allacma</taxon>
    </lineage>
</organism>
<evidence type="ECO:0000313" key="7">
    <source>
        <dbReference type="Proteomes" id="UP000708208"/>
    </source>
</evidence>
<dbReference type="SMART" id="SM00028">
    <property type="entry name" value="TPR"/>
    <property type="match status" value="3"/>
</dbReference>
<dbReference type="InterPro" id="IPR024660">
    <property type="entry name" value="UCS_central_dom"/>
</dbReference>
<keyword evidence="3" id="KW-0143">Chaperone</keyword>
<evidence type="ECO:0000256" key="2">
    <source>
        <dbReference type="ARBA" id="ARBA00022490"/>
    </source>
</evidence>
<dbReference type="AlphaFoldDB" id="A0A8J2PEE7"/>
<dbReference type="PROSITE" id="PS50005">
    <property type="entry name" value="TPR"/>
    <property type="match status" value="1"/>
</dbReference>
<proteinExistence type="predicted"/>
<keyword evidence="2" id="KW-0963">Cytoplasm</keyword>
<dbReference type="GO" id="GO:0051879">
    <property type="term" value="F:Hsp90 protein binding"/>
    <property type="evidence" value="ECO:0007669"/>
    <property type="project" value="TreeGrafter"/>
</dbReference>
<name>A0A8J2PEE7_9HEXA</name>
<comment type="subcellular location">
    <subcellularLocation>
        <location evidence="1">Cytoplasm</location>
    </subcellularLocation>
</comment>
<evidence type="ECO:0000256" key="1">
    <source>
        <dbReference type="ARBA" id="ARBA00004496"/>
    </source>
</evidence>
<dbReference type="InterPro" id="IPR019734">
    <property type="entry name" value="TPR_rpt"/>
</dbReference>
<protein>
    <recommendedName>
        <fullName evidence="5">UNC-45/Cro1/She4 central domain-containing protein</fullName>
    </recommendedName>
</protein>
<dbReference type="PANTHER" id="PTHR45994">
    <property type="entry name" value="FI21225P1"/>
    <property type="match status" value="1"/>
</dbReference>
<reference evidence="6" key="1">
    <citation type="submission" date="2021-06" db="EMBL/GenBank/DDBJ databases">
        <authorList>
            <person name="Hodson N. C."/>
            <person name="Mongue J. A."/>
            <person name="Jaron S. K."/>
        </authorList>
    </citation>
    <scope>NUCLEOTIDE SEQUENCE</scope>
</reference>
<sequence length="968" mass="106752">MLSWVFIHTHTLKYYLAVESSELQAANCESRLYVGLLDILEGKYEESISLYSKGIALCKDDESTRCVLHKNAAMSYLKLNKFKDALGECDKALEISPKDPKTLYRRATALEGLERFEEAYRDAQQALVSSPGDAASLKPLLSRLYLVVEQRRAKFSQTKEKATKMMEVAFGGSTTSSDECETAFNNLMVLCRERAGIEALLDLGVLSKLKSTLDSKTSSANLPYKISAIRILSEIARFDSRMVLRLVKDLGVPFIVSLQDVVYRFSGDSNARVEATTCVQFFWQACLDSLTGVVKGSKPQEDKVKENSGIIDAILTSLSMSIGSRSVDAQARDSILQLFTKNIGYDALAWGDTFIEVGGLARLCELSAEVPELNIESAIDSTKNTRSLCAVLFSRVYDNMYYDKARDKYTNVIDEYVKQLLLGPDIEAKLHVVALLTVLLIGPVDVGNTFVGRPGIIQMILVMANSEDYLQQRVAAEAIIAAASKKDKAKGIIVDGINILKRLYQSKNDDIKVRALVGLAKLGSSGGTDASFKPFSEGANIKLMEACRRFLLNPAKDVTVQRWAVEGLSYLTLDAEVKEKVCEDTKALKALLELSVYAKEMGEVLYPIITCLVNLVNAYDKQEIIPEMLELAKFAKHHVPQEHEFDDPDFVAKRVETLVKTGITSCLVNLAKGTESPNVLELIARILNAVCETEDNRGAVVAQGGARELLQIFQKTTPKGKRSAAQALARVGITQPPSVAFPGQRMAECVKPLLSLLEISCTALENFEALLALCNLASESETLRKRIWEDQGYIKIEHYIYEDHQKLRMAAAQCLTNMALLESVQKLFDGENDRVKFLMLLSSHNEDEDPDEDDIETMKAASGTLAILSASSRAVCGKILTSTTNPVDTLLWLVANPMIDLQVRGVTIVANVVAMDKEFAEQVFGTPIFEVMMALAAQEVPKCDNPEVAKKHDSEIKLLGIATININN</sequence>
<dbReference type="Pfam" id="PF11701">
    <property type="entry name" value="UNC45-central"/>
    <property type="match status" value="1"/>
</dbReference>
<accession>A0A8J2PEE7</accession>